<dbReference type="SMART" id="SM00283">
    <property type="entry name" value="MA"/>
    <property type="match status" value="1"/>
</dbReference>
<gene>
    <name evidence="12" type="ORF">NITMOv2_2135</name>
</gene>
<dbReference type="GO" id="GO:0020037">
    <property type="term" value="F:heme binding"/>
    <property type="evidence" value="ECO:0007669"/>
    <property type="project" value="InterPro"/>
</dbReference>
<dbReference type="KEGG" id="nmv:NITMOv2_2135"/>
<dbReference type="CDD" id="cd11386">
    <property type="entry name" value="MCP_signal"/>
    <property type="match status" value="1"/>
</dbReference>
<dbReference type="GO" id="GO:0009055">
    <property type="term" value="F:electron transfer activity"/>
    <property type="evidence" value="ECO:0007669"/>
    <property type="project" value="InterPro"/>
</dbReference>
<evidence type="ECO:0000256" key="5">
    <source>
        <dbReference type="ARBA" id="ARBA00029447"/>
    </source>
</evidence>
<feature type="domain" description="Methyl-accepting transducer" evidence="9">
    <location>
        <begin position="289"/>
        <end position="525"/>
    </location>
</feature>
<dbReference type="PANTHER" id="PTHR32089:SF112">
    <property type="entry name" value="LYSOZYME-LIKE PROTEIN-RELATED"/>
    <property type="match status" value="1"/>
</dbReference>
<dbReference type="InterPro" id="IPR004090">
    <property type="entry name" value="Chemotax_Me-accpt_rcpt"/>
</dbReference>
<evidence type="ECO:0000256" key="7">
    <source>
        <dbReference type="PROSITE-ProRule" id="PRU00433"/>
    </source>
</evidence>
<dbReference type="Gene3D" id="1.10.287.950">
    <property type="entry name" value="Methyl-accepting chemotaxis protein"/>
    <property type="match status" value="1"/>
</dbReference>
<dbReference type="STRING" id="42253.NITMOv2_2135"/>
<dbReference type="Pfam" id="PF00015">
    <property type="entry name" value="MCPsignal"/>
    <property type="match status" value="1"/>
</dbReference>
<evidence type="ECO:0000313" key="12">
    <source>
        <dbReference type="EMBL" id="ALA58552.1"/>
    </source>
</evidence>
<evidence type="ECO:0000256" key="6">
    <source>
        <dbReference type="PROSITE-ProRule" id="PRU00284"/>
    </source>
</evidence>
<keyword evidence="3 7" id="KW-0408">Iron</keyword>
<protein>
    <submittedName>
        <fullName evidence="12">Putative Methyl-accepting chemotaxis protein (MCP)</fullName>
    </submittedName>
</protein>
<evidence type="ECO:0000259" key="9">
    <source>
        <dbReference type="PROSITE" id="PS50111"/>
    </source>
</evidence>
<dbReference type="EMBL" id="CP011801">
    <property type="protein sequence ID" value="ALA58552.1"/>
    <property type="molecule type" value="Genomic_DNA"/>
</dbReference>
<evidence type="ECO:0000256" key="8">
    <source>
        <dbReference type="SAM" id="Phobius"/>
    </source>
</evidence>
<dbReference type="PROSITE" id="PS50111">
    <property type="entry name" value="CHEMOTAXIS_TRANSDUC_2"/>
    <property type="match status" value="1"/>
</dbReference>
<accession>A0A0K2GD71</accession>
<dbReference type="RefSeq" id="WP_053379703.1">
    <property type="nucleotide sequence ID" value="NZ_CP011801.1"/>
</dbReference>
<dbReference type="Pfam" id="PF00672">
    <property type="entry name" value="HAMP"/>
    <property type="match status" value="1"/>
</dbReference>
<dbReference type="GO" id="GO:0006935">
    <property type="term" value="P:chemotaxis"/>
    <property type="evidence" value="ECO:0007669"/>
    <property type="project" value="InterPro"/>
</dbReference>
<dbReference type="InterPro" id="IPR004089">
    <property type="entry name" value="MCPsignal_dom"/>
</dbReference>
<dbReference type="PANTHER" id="PTHR32089">
    <property type="entry name" value="METHYL-ACCEPTING CHEMOTAXIS PROTEIN MCPB"/>
    <property type="match status" value="1"/>
</dbReference>
<feature type="domain" description="Cytochrome c" evidence="11">
    <location>
        <begin position="139"/>
        <end position="276"/>
    </location>
</feature>
<dbReference type="GO" id="GO:0007165">
    <property type="term" value="P:signal transduction"/>
    <property type="evidence" value="ECO:0007669"/>
    <property type="project" value="UniProtKB-KW"/>
</dbReference>
<keyword evidence="8" id="KW-1133">Transmembrane helix</keyword>
<reference evidence="12 13" key="1">
    <citation type="journal article" date="2015" name="Proc. Natl. Acad. Sci. U.S.A.">
        <title>Expanded metabolic versatility of ubiquitous nitrite-oxidizing bacteria from the genus Nitrospira.</title>
        <authorList>
            <person name="Koch H."/>
            <person name="Lucker S."/>
            <person name="Albertsen M."/>
            <person name="Kitzinger K."/>
            <person name="Herbold C."/>
            <person name="Spieck E."/>
            <person name="Nielsen P.H."/>
            <person name="Wagner M."/>
            <person name="Daims H."/>
        </authorList>
    </citation>
    <scope>NUCLEOTIDE SEQUENCE [LARGE SCALE GENOMIC DNA]</scope>
    <source>
        <strain evidence="12 13">NSP M-1</strain>
    </source>
</reference>
<dbReference type="GO" id="GO:0046872">
    <property type="term" value="F:metal ion binding"/>
    <property type="evidence" value="ECO:0007669"/>
    <property type="project" value="UniProtKB-KW"/>
</dbReference>
<dbReference type="CDD" id="cd06225">
    <property type="entry name" value="HAMP"/>
    <property type="match status" value="1"/>
</dbReference>
<dbReference type="PRINTS" id="PR00260">
    <property type="entry name" value="CHEMTRNSDUCR"/>
</dbReference>
<comment type="similarity">
    <text evidence="5">Belongs to the methyl-accepting chemotaxis (MCP) protein family.</text>
</comment>
<evidence type="ECO:0000256" key="4">
    <source>
        <dbReference type="ARBA" id="ARBA00023224"/>
    </source>
</evidence>
<dbReference type="FunFam" id="1.10.287.950:FF:000001">
    <property type="entry name" value="Methyl-accepting chemotaxis sensory transducer"/>
    <property type="match status" value="1"/>
</dbReference>
<dbReference type="GO" id="GO:0016020">
    <property type="term" value="C:membrane"/>
    <property type="evidence" value="ECO:0007669"/>
    <property type="project" value="UniProtKB-SubCell"/>
</dbReference>
<keyword evidence="4 6" id="KW-0807">Transducer</keyword>
<dbReference type="Pfam" id="PF11845">
    <property type="entry name" value="Tll0287-like"/>
    <property type="match status" value="1"/>
</dbReference>
<keyword evidence="13" id="KW-1185">Reference proteome</keyword>
<dbReference type="SUPFAM" id="SSF58104">
    <property type="entry name" value="Methyl-accepting chemotaxis protein (MCP) signaling domain"/>
    <property type="match status" value="1"/>
</dbReference>
<keyword evidence="2 7" id="KW-0479">Metal-binding</keyword>
<evidence type="ECO:0000256" key="2">
    <source>
        <dbReference type="ARBA" id="ARBA00022723"/>
    </source>
</evidence>
<dbReference type="SMART" id="SM00304">
    <property type="entry name" value="HAMP"/>
    <property type="match status" value="1"/>
</dbReference>
<dbReference type="OrthoDB" id="2489132at2"/>
<feature type="transmembrane region" description="Helical" evidence="8">
    <location>
        <begin position="205"/>
        <end position="228"/>
    </location>
</feature>
<evidence type="ECO:0000256" key="1">
    <source>
        <dbReference type="ARBA" id="ARBA00004370"/>
    </source>
</evidence>
<evidence type="ECO:0000259" key="11">
    <source>
        <dbReference type="PROSITE" id="PS51007"/>
    </source>
</evidence>
<dbReference type="InterPro" id="IPR003660">
    <property type="entry name" value="HAMP_dom"/>
</dbReference>
<organism evidence="12 13">
    <name type="scientific">Nitrospira moscoviensis</name>
    <dbReference type="NCBI Taxonomy" id="42253"/>
    <lineage>
        <taxon>Bacteria</taxon>
        <taxon>Pseudomonadati</taxon>
        <taxon>Nitrospirota</taxon>
        <taxon>Nitrospiria</taxon>
        <taxon>Nitrospirales</taxon>
        <taxon>Nitrospiraceae</taxon>
        <taxon>Nitrospira</taxon>
    </lineage>
</organism>
<feature type="transmembrane region" description="Helical" evidence="8">
    <location>
        <begin position="14"/>
        <end position="34"/>
    </location>
</feature>
<dbReference type="InterPro" id="IPR009056">
    <property type="entry name" value="Cyt_c-like_dom"/>
</dbReference>
<dbReference type="PROSITE" id="PS50885">
    <property type="entry name" value="HAMP"/>
    <property type="match status" value="1"/>
</dbReference>
<keyword evidence="7" id="KW-0349">Heme</keyword>
<name>A0A0K2GD71_NITMO</name>
<comment type="subcellular location">
    <subcellularLocation>
        <location evidence="1">Membrane</location>
    </subcellularLocation>
</comment>
<feature type="domain" description="HAMP" evidence="10">
    <location>
        <begin position="230"/>
        <end position="284"/>
    </location>
</feature>
<dbReference type="PATRIC" id="fig|42253.5.peg.2105"/>
<evidence type="ECO:0000259" key="10">
    <source>
        <dbReference type="PROSITE" id="PS50885"/>
    </source>
</evidence>
<dbReference type="Proteomes" id="UP000069205">
    <property type="component" value="Chromosome"/>
</dbReference>
<dbReference type="PROSITE" id="PS51007">
    <property type="entry name" value="CYTC"/>
    <property type="match status" value="1"/>
</dbReference>
<sequence>MSSLFGNLKIGPKFALSIGAVAVAVIAVGLVILYKQEQDKLELLLEQRGKLLETQIQITRSYISQNYVGKLKKSKAGSDIVVAKDHVNNPDAIPFPATATREMGEEANKSGLFTARMISQTPINPANLPKDPFETDAVKAIMSGAESFSRIEEVNGVLTYRRASPDKATSTACIGCHTDKQVGDTLGVLAVGMNMTKGKAASDRSMVTTGGLMAGVVLTIVVVTYFLLHRIVLKPLSHMAAITRDIAQGEGDLTKRVPVGSKDEISQLGDYFNLFIEKLQKMIGRVAHVTDKVASASVELSATAEEISKGTDNLTSRASQTAAAIEEMNATVSQVAQNSGKAATLAQETVKTAKDGGTVVADTIAGMQHLSDAVSNSATIIAELGKSSDQIGEIVRVIEDIADQTNLLALNAAIEAARAGEQGRGFAVVADEVRKLAERTTKATKEIGDMIRQIQQDTRGAVDSMQQGTQKVSGGVELVNKTGEALTRIVQMVSESADMIRQIAVASEQQSVATQQIATDIENVAKVTKESASGANESAKASHDLSQLAVELQGIVGSFKV</sequence>
<keyword evidence="8" id="KW-0812">Transmembrane</keyword>
<proteinExistence type="inferred from homology"/>
<dbReference type="InterPro" id="IPR021796">
    <property type="entry name" value="Tll0287-like_dom"/>
</dbReference>
<keyword evidence="8" id="KW-0472">Membrane</keyword>
<dbReference type="AlphaFoldDB" id="A0A0K2GD71"/>
<evidence type="ECO:0000313" key="13">
    <source>
        <dbReference type="Proteomes" id="UP000069205"/>
    </source>
</evidence>
<dbReference type="GO" id="GO:0004888">
    <property type="term" value="F:transmembrane signaling receptor activity"/>
    <property type="evidence" value="ECO:0007669"/>
    <property type="project" value="InterPro"/>
</dbReference>
<evidence type="ECO:0000256" key="3">
    <source>
        <dbReference type="ARBA" id="ARBA00023004"/>
    </source>
</evidence>